<accession>A0AAW6U893</accession>
<comment type="caution">
    <text evidence="2">The sequence shown here is derived from an EMBL/GenBank/DDBJ whole genome shotgun (WGS) entry which is preliminary data.</text>
</comment>
<evidence type="ECO:0000313" key="3">
    <source>
        <dbReference type="Proteomes" id="UP001431532"/>
    </source>
</evidence>
<dbReference type="InterPro" id="IPR000182">
    <property type="entry name" value="GNAT_dom"/>
</dbReference>
<dbReference type="InterPro" id="IPR016181">
    <property type="entry name" value="Acyl_CoA_acyltransferase"/>
</dbReference>
<organism evidence="2 3">
    <name type="scientific">Peloplasma aerotolerans</name>
    <dbReference type="NCBI Taxonomy" id="3044389"/>
    <lineage>
        <taxon>Bacteria</taxon>
        <taxon>Bacillati</taxon>
        <taxon>Mycoplasmatota</taxon>
        <taxon>Mollicutes</taxon>
        <taxon>Acholeplasmatales</taxon>
        <taxon>Acholeplasmataceae</taxon>
        <taxon>Peloplasma</taxon>
    </lineage>
</organism>
<dbReference type="RefSeq" id="WP_282838713.1">
    <property type="nucleotide sequence ID" value="NZ_JASCXW010000003.1"/>
</dbReference>
<dbReference type="CDD" id="cd04301">
    <property type="entry name" value="NAT_SF"/>
    <property type="match status" value="1"/>
</dbReference>
<protein>
    <submittedName>
        <fullName evidence="2">GNAT family N-acetyltransferase</fullName>
        <ecNumber evidence="2">2.3.1.-</ecNumber>
    </submittedName>
</protein>
<dbReference type="EC" id="2.3.1.-" evidence="2"/>
<feature type="domain" description="N-acetyltransferase" evidence="1">
    <location>
        <begin position="12"/>
        <end position="150"/>
    </location>
</feature>
<dbReference type="PROSITE" id="PS51186">
    <property type="entry name" value="GNAT"/>
    <property type="match status" value="1"/>
</dbReference>
<dbReference type="Gene3D" id="3.40.630.30">
    <property type="match status" value="1"/>
</dbReference>
<name>A0AAW6U893_9MOLU</name>
<dbReference type="AlphaFoldDB" id="A0AAW6U893"/>
<dbReference type="EMBL" id="JASCXW010000003">
    <property type="protein sequence ID" value="MDI6452298.1"/>
    <property type="molecule type" value="Genomic_DNA"/>
</dbReference>
<evidence type="ECO:0000259" key="1">
    <source>
        <dbReference type="PROSITE" id="PS51186"/>
    </source>
</evidence>
<dbReference type="SUPFAM" id="SSF55729">
    <property type="entry name" value="Acyl-CoA N-acyltransferases (Nat)"/>
    <property type="match status" value="1"/>
</dbReference>
<keyword evidence="2" id="KW-0012">Acyltransferase</keyword>
<keyword evidence="3" id="KW-1185">Reference proteome</keyword>
<dbReference type="GO" id="GO:0016747">
    <property type="term" value="F:acyltransferase activity, transferring groups other than amino-acyl groups"/>
    <property type="evidence" value="ECO:0007669"/>
    <property type="project" value="InterPro"/>
</dbReference>
<evidence type="ECO:0000313" key="2">
    <source>
        <dbReference type="EMBL" id="MDI6452298.1"/>
    </source>
</evidence>
<keyword evidence="2" id="KW-0808">Transferase</keyword>
<gene>
    <name evidence="2" type="ORF">QJ521_01870</name>
</gene>
<dbReference type="Pfam" id="PF13673">
    <property type="entry name" value="Acetyltransf_10"/>
    <property type="match status" value="1"/>
</dbReference>
<reference evidence="2" key="1">
    <citation type="submission" date="2023-05" db="EMBL/GenBank/DDBJ databases">
        <title>Mariniplasma microaerophilum sp. nov., a novel anaerobic mollicute isolated from terrestrial mud volcano, Taman Peninsula, Russia.</title>
        <authorList>
            <person name="Khomyakova M.A."/>
            <person name="Merkel A.Y."/>
            <person name="Slobodkin A.I."/>
        </authorList>
    </citation>
    <scope>NUCLEOTIDE SEQUENCE</scope>
    <source>
        <strain evidence="2">M4Ah</strain>
    </source>
</reference>
<dbReference type="Proteomes" id="UP001431532">
    <property type="component" value="Unassembled WGS sequence"/>
</dbReference>
<proteinExistence type="predicted"/>
<sequence>MYLNMLSKIVKKSFNELTNEELYRIFDLRFKVFVMEQKILYLDTDFKDQNSIHYMIFEDDQLVSYLRLVLPGFKYKEYALSRIATDPDYRLKGLATELIRVSMNDVKGQPIRISGQAYLKDYYEKLGFKVVKGPYIEEDILHYEMYHDNQ</sequence>